<comment type="caution">
    <text evidence="3">The sequence shown here is derived from an EMBL/GenBank/DDBJ whole genome shotgun (WGS) entry which is preliminary data.</text>
</comment>
<accession>A0A4Y8A928</accession>
<feature type="signal peptide" evidence="1">
    <location>
        <begin position="1"/>
        <end position="19"/>
    </location>
</feature>
<dbReference type="EMBL" id="SNQG01000005">
    <property type="protein sequence ID" value="TEW64987.1"/>
    <property type="molecule type" value="Genomic_DNA"/>
</dbReference>
<keyword evidence="1" id="KW-0732">Signal</keyword>
<gene>
    <name evidence="3" type="ORF">E2R65_13775</name>
    <name evidence="2" type="ORF">GGR35_002211</name>
</gene>
<keyword evidence="5" id="KW-1185">Reference proteome</keyword>
<evidence type="ECO:0000313" key="2">
    <source>
        <dbReference type="EMBL" id="MBB3969598.1"/>
    </source>
</evidence>
<reference evidence="3 4" key="1">
    <citation type="journal article" date="2016" name="Int. J. Syst. Evol. Microbiol.">
        <title>Proposal of Mucilaginibacter phyllosphaerae sp. nov. isolated from the phyllosphere of Galium album.</title>
        <authorList>
            <person name="Aydogan E.L."/>
            <person name="Busse H.J."/>
            <person name="Moser G."/>
            <person name="Muller C."/>
            <person name="Kampfer P."/>
            <person name="Glaeser S.P."/>
        </authorList>
    </citation>
    <scope>NUCLEOTIDE SEQUENCE [LARGE SCALE GENOMIC DNA]</scope>
    <source>
        <strain evidence="3 4">PP-F2FG21</strain>
    </source>
</reference>
<dbReference type="RefSeq" id="WP_134337062.1">
    <property type="nucleotide sequence ID" value="NZ_BMCZ01000005.1"/>
</dbReference>
<evidence type="ECO:0000313" key="5">
    <source>
        <dbReference type="Proteomes" id="UP000583101"/>
    </source>
</evidence>
<sequence length="135" mass="14344">MKKLSFVFAIAAFSLIAFTALSFKTDPINKPGKISTTLKSRKPLNHTFTFTANGTAASQYYRIQFSSSSFSGTYVFNGAPASIPAGTYSVGIFPASQPTSHLFSGQSCANNYSGSGTSITFSNVLVCSDGYFVIN</sequence>
<name>A0A4Y8A928_9SPHI</name>
<dbReference type="Proteomes" id="UP000297248">
    <property type="component" value="Unassembled WGS sequence"/>
</dbReference>
<feature type="chain" id="PRO_5044616336" evidence="1">
    <location>
        <begin position="20"/>
        <end position="135"/>
    </location>
</feature>
<dbReference type="EMBL" id="JACIEG010000004">
    <property type="protein sequence ID" value="MBB3969598.1"/>
    <property type="molecule type" value="Genomic_DNA"/>
</dbReference>
<evidence type="ECO:0000256" key="1">
    <source>
        <dbReference type="SAM" id="SignalP"/>
    </source>
</evidence>
<dbReference type="AlphaFoldDB" id="A0A4Y8A928"/>
<protein>
    <submittedName>
        <fullName evidence="3">Uncharacterized protein</fullName>
    </submittedName>
</protein>
<dbReference type="Proteomes" id="UP000583101">
    <property type="component" value="Unassembled WGS sequence"/>
</dbReference>
<reference evidence="3" key="2">
    <citation type="submission" date="2019-03" db="EMBL/GenBank/DDBJ databases">
        <authorList>
            <person name="Yan Y.-Q."/>
            <person name="Du Z.-J."/>
        </authorList>
    </citation>
    <scope>NUCLEOTIDE SEQUENCE</scope>
    <source>
        <strain evidence="3">PP-F2FG21</strain>
    </source>
</reference>
<evidence type="ECO:0000313" key="4">
    <source>
        <dbReference type="Proteomes" id="UP000297248"/>
    </source>
</evidence>
<evidence type="ECO:0000313" key="3">
    <source>
        <dbReference type="EMBL" id="TEW64987.1"/>
    </source>
</evidence>
<organism evidence="3 4">
    <name type="scientific">Mucilaginibacter phyllosphaerae</name>
    <dbReference type="NCBI Taxonomy" id="1812349"/>
    <lineage>
        <taxon>Bacteria</taxon>
        <taxon>Pseudomonadati</taxon>
        <taxon>Bacteroidota</taxon>
        <taxon>Sphingobacteriia</taxon>
        <taxon>Sphingobacteriales</taxon>
        <taxon>Sphingobacteriaceae</taxon>
        <taxon>Mucilaginibacter</taxon>
    </lineage>
</organism>
<proteinExistence type="predicted"/>
<reference evidence="2 5" key="3">
    <citation type="submission" date="2020-08" db="EMBL/GenBank/DDBJ databases">
        <title>Genomic Encyclopedia of Type Strains, Phase IV (KMG-IV): sequencing the most valuable type-strain genomes for metagenomic binning, comparative biology and taxonomic classification.</title>
        <authorList>
            <person name="Goeker M."/>
        </authorList>
    </citation>
    <scope>NUCLEOTIDE SEQUENCE [LARGE SCALE GENOMIC DNA]</scope>
    <source>
        <strain evidence="2 5">DSM 100995</strain>
    </source>
</reference>